<dbReference type="PANTHER" id="PTHR10683">
    <property type="entry name" value="TRANSALDOLASE"/>
    <property type="match status" value="1"/>
</dbReference>
<dbReference type="RefSeq" id="WP_208812407.1">
    <property type="nucleotide sequence ID" value="NZ_WVUH01000044.1"/>
</dbReference>
<comment type="similarity">
    <text evidence="4 11">Belongs to the transaldolase family. Type 2 subfamily.</text>
</comment>
<evidence type="ECO:0000256" key="2">
    <source>
        <dbReference type="ARBA" id="ARBA00004496"/>
    </source>
</evidence>
<evidence type="ECO:0000256" key="3">
    <source>
        <dbReference type="ARBA" id="ARBA00004857"/>
    </source>
</evidence>
<comment type="caution">
    <text evidence="13">The sequence shown here is derived from an EMBL/GenBank/DDBJ whole genome shotgun (WGS) entry which is preliminary data.</text>
</comment>
<comment type="function">
    <text evidence="1 11">Transaldolase is important for the balance of metabolites in the pentose-phosphate pathway.</text>
</comment>
<organism evidence="13 14">
    <name type="scientific">Micromonospora echinofusca</name>
    <dbReference type="NCBI Taxonomy" id="47858"/>
    <lineage>
        <taxon>Bacteria</taxon>
        <taxon>Bacillati</taxon>
        <taxon>Actinomycetota</taxon>
        <taxon>Actinomycetes</taxon>
        <taxon>Micromonosporales</taxon>
        <taxon>Micromonosporaceae</taxon>
        <taxon>Micromonospora</taxon>
    </lineage>
</organism>
<dbReference type="PIRSF" id="PIRSF036915">
    <property type="entry name" value="Trnald_Bac_Plnt"/>
    <property type="match status" value="1"/>
</dbReference>
<dbReference type="EMBL" id="WVUH01000044">
    <property type="protein sequence ID" value="MBO4205941.1"/>
    <property type="molecule type" value="Genomic_DNA"/>
</dbReference>
<dbReference type="Proteomes" id="UP000823521">
    <property type="component" value="Unassembled WGS sequence"/>
</dbReference>
<evidence type="ECO:0000256" key="8">
    <source>
        <dbReference type="ARBA" id="ARBA00023126"/>
    </source>
</evidence>
<comment type="pathway">
    <text evidence="3 11">Carbohydrate degradation; pentose phosphate pathway; D-glyceraldehyde 3-phosphate and beta-D-fructose 6-phosphate from D-ribose 5-phosphate and D-xylulose 5-phosphate (non-oxidative stage): step 2/3.</text>
</comment>
<evidence type="ECO:0000256" key="9">
    <source>
        <dbReference type="ARBA" id="ARBA00023270"/>
    </source>
</evidence>
<proteinExistence type="inferred from homology"/>
<comment type="subcellular location">
    <subcellularLocation>
        <location evidence="2 11">Cytoplasm</location>
    </subcellularLocation>
</comment>
<dbReference type="HAMAP" id="MF_00493">
    <property type="entry name" value="Transaldolase_2"/>
    <property type="match status" value="1"/>
</dbReference>
<sequence length="400" mass="43195">MTDRLGELTATGVAIWLDDLSRVRLSSGGLDQLRREQHVVGVTTNPTIFAKALSDADEYNWQLRDLAARGVDVEEAVRMLTTYDVRWACDVMRPAYDASGGVDGRVSIEVDPRLAHDTDRTVAEAKALWWLVDRPNLFIKIPATEAGLPAITRTLAEGISVNVTLIFGLDRYSAVMEAFLAGLELAKQNGHDLTKIGSVASFFVSRVDSEVDKRLDRIVGEASDTAGKEGALALKGRAAVANARLAYERYAEVFSGDRWQALADAGAHPQRPLWASTSTKNPDYRDVIYVEELIAPGTVNTMPEPVVHAFADHGETSGDTVTGAYDDAREVFAGLERAGVDFTDVIAVLEREGVEKFEASWQELLDGVRRSLEAAAHGTGTPNKAARGNAEAAARAGGNA</sequence>
<keyword evidence="8 11" id="KW-0570">Pentose shunt</keyword>
<evidence type="ECO:0000256" key="1">
    <source>
        <dbReference type="ARBA" id="ARBA00003518"/>
    </source>
</evidence>
<evidence type="ECO:0000256" key="10">
    <source>
        <dbReference type="ARBA" id="ARBA00048810"/>
    </source>
</evidence>
<dbReference type="InterPro" id="IPR004732">
    <property type="entry name" value="Transaldolase_2"/>
</dbReference>
<evidence type="ECO:0000313" key="13">
    <source>
        <dbReference type="EMBL" id="MBO4205941.1"/>
    </source>
</evidence>
<dbReference type="SUPFAM" id="SSF51569">
    <property type="entry name" value="Aldolase"/>
    <property type="match status" value="1"/>
</dbReference>
<evidence type="ECO:0000256" key="11">
    <source>
        <dbReference type="HAMAP-Rule" id="MF_00493"/>
    </source>
</evidence>
<evidence type="ECO:0000256" key="7">
    <source>
        <dbReference type="ARBA" id="ARBA00022679"/>
    </source>
</evidence>
<dbReference type="PROSITE" id="PS01054">
    <property type="entry name" value="TRANSALDOLASE_1"/>
    <property type="match status" value="1"/>
</dbReference>
<evidence type="ECO:0000313" key="14">
    <source>
        <dbReference type="Proteomes" id="UP000823521"/>
    </source>
</evidence>
<keyword evidence="6 11" id="KW-0963">Cytoplasm</keyword>
<dbReference type="PANTHER" id="PTHR10683:SF31">
    <property type="entry name" value="TRANSALDOLASE"/>
    <property type="match status" value="1"/>
</dbReference>
<feature type="active site" description="Schiff-base intermediate with substrate" evidence="11">
    <location>
        <position position="140"/>
    </location>
</feature>
<evidence type="ECO:0000256" key="6">
    <source>
        <dbReference type="ARBA" id="ARBA00022490"/>
    </source>
</evidence>
<evidence type="ECO:0000256" key="12">
    <source>
        <dbReference type="SAM" id="MobiDB-lite"/>
    </source>
</evidence>
<name>A0ABS3VN67_MICEH</name>
<dbReference type="Pfam" id="PF00923">
    <property type="entry name" value="TAL_FSA"/>
    <property type="match status" value="1"/>
</dbReference>
<evidence type="ECO:0000256" key="4">
    <source>
        <dbReference type="ARBA" id="ARBA00008426"/>
    </source>
</evidence>
<keyword evidence="14" id="KW-1185">Reference proteome</keyword>
<keyword evidence="7 11" id="KW-0808">Transferase</keyword>
<comment type="catalytic activity">
    <reaction evidence="10 11">
        <text>D-sedoheptulose 7-phosphate + D-glyceraldehyde 3-phosphate = D-erythrose 4-phosphate + beta-D-fructose 6-phosphate</text>
        <dbReference type="Rhea" id="RHEA:17053"/>
        <dbReference type="ChEBI" id="CHEBI:16897"/>
        <dbReference type="ChEBI" id="CHEBI:57483"/>
        <dbReference type="ChEBI" id="CHEBI:57634"/>
        <dbReference type="ChEBI" id="CHEBI:59776"/>
        <dbReference type="EC" id="2.2.1.2"/>
    </reaction>
</comment>
<evidence type="ECO:0000256" key="5">
    <source>
        <dbReference type="ARBA" id="ARBA00013151"/>
    </source>
</evidence>
<dbReference type="InterPro" id="IPR001585">
    <property type="entry name" value="TAL/FSA"/>
</dbReference>
<dbReference type="CDD" id="cd00955">
    <property type="entry name" value="Transaldolase_like"/>
    <property type="match status" value="1"/>
</dbReference>
<protein>
    <recommendedName>
        <fullName evidence="5 11">Transaldolase</fullName>
        <ecNumber evidence="5 11">2.2.1.2</ecNumber>
    </recommendedName>
</protein>
<dbReference type="EC" id="2.2.1.2" evidence="5 11"/>
<accession>A0ABS3VN67</accession>
<dbReference type="GO" id="GO:0004801">
    <property type="term" value="F:transaldolase activity"/>
    <property type="evidence" value="ECO:0007669"/>
    <property type="project" value="UniProtKB-EC"/>
</dbReference>
<keyword evidence="9 11" id="KW-0704">Schiff base</keyword>
<dbReference type="Gene3D" id="3.20.20.70">
    <property type="entry name" value="Aldolase class I"/>
    <property type="match status" value="1"/>
</dbReference>
<dbReference type="InterPro" id="IPR018225">
    <property type="entry name" value="Transaldolase_AS"/>
</dbReference>
<reference evidence="13 14" key="1">
    <citation type="submission" date="2019-12" db="EMBL/GenBank/DDBJ databases">
        <title>Whole genome sequencing of endophytic Actinobacterium Micromonospora sp. MPMI6T.</title>
        <authorList>
            <person name="Evv R."/>
            <person name="Podile A.R."/>
        </authorList>
    </citation>
    <scope>NUCLEOTIDE SEQUENCE [LARGE SCALE GENOMIC DNA]</scope>
    <source>
        <strain evidence="13 14">MPMI6</strain>
    </source>
</reference>
<feature type="region of interest" description="Disordered" evidence="12">
    <location>
        <begin position="376"/>
        <end position="400"/>
    </location>
</feature>
<dbReference type="NCBIfam" id="NF002881">
    <property type="entry name" value="PRK03343.1"/>
    <property type="match status" value="1"/>
</dbReference>
<dbReference type="NCBIfam" id="TIGR00876">
    <property type="entry name" value="tal_mycobact"/>
    <property type="match status" value="1"/>
</dbReference>
<dbReference type="InterPro" id="IPR013785">
    <property type="entry name" value="Aldolase_TIM"/>
</dbReference>
<feature type="compositionally biased region" description="Low complexity" evidence="12">
    <location>
        <begin position="385"/>
        <end position="400"/>
    </location>
</feature>
<gene>
    <name evidence="11 13" type="primary">tal</name>
    <name evidence="13" type="ORF">GSF22_07965</name>
</gene>